<organism evidence="1 2">
    <name type="scientific">Castor canadensis</name>
    <name type="common">American beaver</name>
    <dbReference type="NCBI Taxonomy" id="51338"/>
    <lineage>
        <taxon>Eukaryota</taxon>
        <taxon>Metazoa</taxon>
        <taxon>Chordata</taxon>
        <taxon>Craniata</taxon>
        <taxon>Vertebrata</taxon>
        <taxon>Euteleostomi</taxon>
        <taxon>Mammalia</taxon>
        <taxon>Eutheria</taxon>
        <taxon>Euarchontoglires</taxon>
        <taxon>Glires</taxon>
        <taxon>Rodentia</taxon>
        <taxon>Castorimorpha</taxon>
        <taxon>Castoridae</taxon>
        <taxon>Castor</taxon>
    </lineage>
</organism>
<gene>
    <name evidence="2" type="primary">LOC141422483</name>
</gene>
<proteinExistence type="predicted"/>
<sequence length="116" mass="13131">MIGFVDERGSDSRAGDHFRCWILGNPWDLFLHPELAVNPLRPYCSRDRRVSKKNPNTDAISQPSVEVELPKHILDICIIVFIILATTVIMTSLLLCPATTVIFYPMWTHQVLNGAI</sequence>
<dbReference type="Proteomes" id="UP001732720">
    <property type="component" value="Chromosome 1"/>
</dbReference>
<dbReference type="RefSeq" id="XP_073926070.1">
    <property type="nucleotide sequence ID" value="XM_074069969.1"/>
</dbReference>
<reference evidence="2" key="1">
    <citation type="submission" date="2025-08" db="UniProtKB">
        <authorList>
            <consortium name="RefSeq"/>
        </authorList>
    </citation>
    <scope>IDENTIFICATION</scope>
</reference>
<evidence type="ECO:0000313" key="1">
    <source>
        <dbReference type="Proteomes" id="UP001732720"/>
    </source>
</evidence>
<protein>
    <submittedName>
        <fullName evidence="2">Small integral membrane protein 3-like</fullName>
    </submittedName>
</protein>
<name>A0AC58M9J4_CASCN</name>
<keyword evidence="1" id="KW-1185">Reference proteome</keyword>
<evidence type="ECO:0000313" key="2">
    <source>
        <dbReference type="RefSeq" id="XP_073926070.1"/>
    </source>
</evidence>
<accession>A0AC58M9J4</accession>